<keyword evidence="3" id="KW-0238">DNA-binding</keyword>
<evidence type="ECO:0000256" key="2">
    <source>
        <dbReference type="ARBA" id="ARBA00023015"/>
    </source>
</evidence>
<proteinExistence type="inferred from homology"/>
<protein>
    <submittedName>
        <fullName evidence="6">LysR family transcriptional regulator</fullName>
    </submittedName>
</protein>
<dbReference type="FunFam" id="1.10.10.10:FF:000001">
    <property type="entry name" value="LysR family transcriptional regulator"/>
    <property type="match status" value="1"/>
</dbReference>
<dbReference type="Pfam" id="PF03466">
    <property type="entry name" value="LysR_substrate"/>
    <property type="match status" value="1"/>
</dbReference>
<keyword evidence="2" id="KW-0805">Transcription regulation</keyword>
<dbReference type="InterPro" id="IPR000847">
    <property type="entry name" value="LysR_HTH_N"/>
</dbReference>
<dbReference type="InterPro" id="IPR036388">
    <property type="entry name" value="WH-like_DNA-bd_sf"/>
</dbReference>
<comment type="caution">
    <text evidence="6">The sequence shown here is derived from an EMBL/GenBank/DDBJ whole genome shotgun (WGS) entry which is preliminary data.</text>
</comment>
<comment type="similarity">
    <text evidence="1">Belongs to the LysR transcriptional regulatory family.</text>
</comment>
<dbReference type="GO" id="GO:0032993">
    <property type="term" value="C:protein-DNA complex"/>
    <property type="evidence" value="ECO:0007669"/>
    <property type="project" value="TreeGrafter"/>
</dbReference>
<dbReference type="Proteomes" id="UP000824073">
    <property type="component" value="Unassembled WGS sequence"/>
</dbReference>
<gene>
    <name evidence="6" type="ORF">IAB67_01840</name>
</gene>
<dbReference type="Gene3D" id="3.40.190.10">
    <property type="entry name" value="Periplasmic binding protein-like II"/>
    <property type="match status" value="2"/>
</dbReference>
<dbReference type="PRINTS" id="PR00039">
    <property type="entry name" value="HTHLYSR"/>
</dbReference>
<reference evidence="6" key="1">
    <citation type="submission" date="2020-10" db="EMBL/GenBank/DDBJ databases">
        <authorList>
            <person name="Gilroy R."/>
        </authorList>
    </citation>
    <scope>NUCLEOTIDE SEQUENCE</scope>
    <source>
        <strain evidence="6">CHK191-8634</strain>
    </source>
</reference>
<dbReference type="PROSITE" id="PS50931">
    <property type="entry name" value="HTH_LYSR"/>
    <property type="match status" value="1"/>
</dbReference>
<dbReference type="InterPro" id="IPR036390">
    <property type="entry name" value="WH_DNA-bd_sf"/>
</dbReference>
<keyword evidence="4" id="KW-0804">Transcription</keyword>
<dbReference type="SUPFAM" id="SSF53850">
    <property type="entry name" value="Periplasmic binding protein-like II"/>
    <property type="match status" value="1"/>
</dbReference>
<dbReference type="GO" id="GO:0003677">
    <property type="term" value="F:DNA binding"/>
    <property type="evidence" value="ECO:0007669"/>
    <property type="project" value="UniProtKB-KW"/>
</dbReference>
<feature type="domain" description="HTH lysR-type" evidence="5">
    <location>
        <begin position="1"/>
        <end position="58"/>
    </location>
</feature>
<dbReference type="PANTHER" id="PTHR30346">
    <property type="entry name" value="TRANSCRIPTIONAL DUAL REGULATOR HCAR-RELATED"/>
    <property type="match status" value="1"/>
</dbReference>
<evidence type="ECO:0000313" key="7">
    <source>
        <dbReference type="Proteomes" id="UP000824073"/>
    </source>
</evidence>
<dbReference type="Pfam" id="PF00126">
    <property type="entry name" value="HTH_1"/>
    <property type="match status" value="1"/>
</dbReference>
<evidence type="ECO:0000256" key="3">
    <source>
        <dbReference type="ARBA" id="ARBA00023125"/>
    </source>
</evidence>
<evidence type="ECO:0000256" key="4">
    <source>
        <dbReference type="ARBA" id="ARBA00023163"/>
    </source>
</evidence>
<evidence type="ECO:0000313" key="6">
    <source>
        <dbReference type="EMBL" id="HIU43020.1"/>
    </source>
</evidence>
<dbReference type="CDD" id="cd05466">
    <property type="entry name" value="PBP2_LTTR_substrate"/>
    <property type="match status" value="1"/>
</dbReference>
<dbReference type="AlphaFoldDB" id="A0A9D1ITW1"/>
<dbReference type="PANTHER" id="PTHR30346:SF28">
    <property type="entry name" value="HTH-TYPE TRANSCRIPTIONAL REGULATOR CYNR"/>
    <property type="match status" value="1"/>
</dbReference>
<dbReference type="SUPFAM" id="SSF46785">
    <property type="entry name" value="Winged helix' DNA-binding domain"/>
    <property type="match status" value="1"/>
</dbReference>
<name>A0A9D1ITW1_9CLOT</name>
<dbReference type="GO" id="GO:0003700">
    <property type="term" value="F:DNA-binding transcription factor activity"/>
    <property type="evidence" value="ECO:0007669"/>
    <property type="project" value="InterPro"/>
</dbReference>
<reference evidence="6" key="2">
    <citation type="journal article" date="2021" name="PeerJ">
        <title>Extensive microbial diversity within the chicken gut microbiome revealed by metagenomics and culture.</title>
        <authorList>
            <person name="Gilroy R."/>
            <person name="Ravi A."/>
            <person name="Getino M."/>
            <person name="Pursley I."/>
            <person name="Horton D.L."/>
            <person name="Alikhan N.F."/>
            <person name="Baker D."/>
            <person name="Gharbi K."/>
            <person name="Hall N."/>
            <person name="Watson M."/>
            <person name="Adriaenssens E.M."/>
            <person name="Foster-Nyarko E."/>
            <person name="Jarju S."/>
            <person name="Secka A."/>
            <person name="Antonio M."/>
            <person name="Oren A."/>
            <person name="Chaudhuri R.R."/>
            <person name="La Ragione R."/>
            <person name="Hildebrand F."/>
            <person name="Pallen M.J."/>
        </authorList>
    </citation>
    <scope>NUCLEOTIDE SEQUENCE</scope>
    <source>
        <strain evidence="6">CHK191-8634</strain>
    </source>
</reference>
<accession>A0A9D1ITW1</accession>
<dbReference type="InterPro" id="IPR005119">
    <property type="entry name" value="LysR_subst-bd"/>
</dbReference>
<evidence type="ECO:0000256" key="1">
    <source>
        <dbReference type="ARBA" id="ARBA00009437"/>
    </source>
</evidence>
<dbReference type="EMBL" id="DVMR01000019">
    <property type="protein sequence ID" value="HIU43020.1"/>
    <property type="molecule type" value="Genomic_DNA"/>
</dbReference>
<sequence length="300" mass="33948">MDEVKLKYFASVARHLSFTKAAEDLHVVQSTISKQISALEKDLGVKLFHRDHQSVSLTPAGARLASDVDEYLEQYRTIDERVRRLYIETDQRLRIGIGPLEFSVIAQPLRLFTARWPTVEISCAVYTYQRLVRHLRTGTVDIAVGPITCASDVSGAVYTPARRENWVVTAARDASLWTLPRESQSVLEGQTVITLFENIFEPVRPHCIKNDFRQVAFSHCTYLSPLITMVRARCGVSLLPASLRESIPPDIIMKPGLLRVPLEQDVVVSYRPNLSNTAVEHFLDCCREVFNQPMSSHQQV</sequence>
<organism evidence="6 7">
    <name type="scientific">Candidatus Ventrousia excrementavium</name>
    <dbReference type="NCBI Taxonomy" id="2840961"/>
    <lineage>
        <taxon>Bacteria</taxon>
        <taxon>Bacillati</taxon>
        <taxon>Bacillota</taxon>
        <taxon>Clostridia</taxon>
        <taxon>Eubacteriales</taxon>
        <taxon>Clostridiaceae</taxon>
        <taxon>Clostridiaceae incertae sedis</taxon>
        <taxon>Candidatus Ventrousia</taxon>
    </lineage>
</organism>
<evidence type="ECO:0000259" key="5">
    <source>
        <dbReference type="PROSITE" id="PS50931"/>
    </source>
</evidence>
<dbReference type="Gene3D" id="1.10.10.10">
    <property type="entry name" value="Winged helix-like DNA-binding domain superfamily/Winged helix DNA-binding domain"/>
    <property type="match status" value="1"/>
</dbReference>